<evidence type="ECO:0000313" key="2">
    <source>
        <dbReference type="EMBL" id="OAP57902.1"/>
    </source>
</evidence>
<proteinExistence type="predicted"/>
<feature type="compositionally biased region" description="Basic and acidic residues" evidence="1">
    <location>
        <begin position="1"/>
        <end position="15"/>
    </location>
</feature>
<name>A0A178ZE15_9EURO</name>
<organism evidence="2 3">
    <name type="scientific">Fonsecaea erecta</name>
    <dbReference type="NCBI Taxonomy" id="1367422"/>
    <lineage>
        <taxon>Eukaryota</taxon>
        <taxon>Fungi</taxon>
        <taxon>Dikarya</taxon>
        <taxon>Ascomycota</taxon>
        <taxon>Pezizomycotina</taxon>
        <taxon>Eurotiomycetes</taxon>
        <taxon>Chaetothyriomycetidae</taxon>
        <taxon>Chaetothyriales</taxon>
        <taxon>Herpotrichiellaceae</taxon>
        <taxon>Fonsecaea</taxon>
    </lineage>
</organism>
<evidence type="ECO:0000256" key="1">
    <source>
        <dbReference type="SAM" id="MobiDB-lite"/>
    </source>
</evidence>
<dbReference type="GeneID" id="30012808"/>
<feature type="region of interest" description="Disordered" evidence="1">
    <location>
        <begin position="1"/>
        <end position="44"/>
    </location>
</feature>
<sequence>MDEYNKDRDPIEHGGRSFSANISASGNHGMTEPQPQRAGKRKMAVTDTAGLTRNQRVELAGNDIDTACVQFEEKMSTRGYRPFVDRSGFVYLLTFVRKDILKNRLKKHRIKVRYAPHFSSQHENKCSEKHPVDEGDRPVPEKVKVFRPCEDPESNSRLPPCPVPMYFFPKPFPYSRNPVIESSLPRHLRPSNSKLRVRIPDPWAFSLQLFESDTATARRRSTGHISSVAGRRKAASCQDMRSYACYSIDTRAGQLYVQTLAPSGSTFDLAWDMFCNFFRKRVGIDWKNIHEEWKNGIHREGPLSENPRGKDGTDDGVFLKISKPRQSQYRDEEDEGAVDSFGTRSRKPIVTVLINSHEHLMDEQLEVQAKTPESGW</sequence>
<feature type="region of interest" description="Disordered" evidence="1">
    <location>
        <begin position="322"/>
        <end position="341"/>
    </location>
</feature>
<protein>
    <submittedName>
        <fullName evidence="2">Uncharacterized protein</fullName>
    </submittedName>
</protein>
<keyword evidence="3" id="KW-1185">Reference proteome</keyword>
<feature type="compositionally biased region" description="Basic and acidic residues" evidence="1">
    <location>
        <begin position="298"/>
        <end position="313"/>
    </location>
</feature>
<feature type="region of interest" description="Disordered" evidence="1">
    <location>
        <begin position="298"/>
        <end position="317"/>
    </location>
</feature>
<dbReference type="EMBL" id="LVYI01000007">
    <property type="protein sequence ID" value="OAP57902.1"/>
    <property type="molecule type" value="Genomic_DNA"/>
</dbReference>
<accession>A0A178ZE15</accession>
<dbReference type="AlphaFoldDB" id="A0A178ZE15"/>
<dbReference type="OrthoDB" id="342264at2759"/>
<reference evidence="2 3" key="1">
    <citation type="submission" date="2016-04" db="EMBL/GenBank/DDBJ databases">
        <title>Draft genome of Fonsecaea erecta CBS 125763.</title>
        <authorList>
            <person name="Weiss V.A."/>
            <person name="Vicente V.A."/>
            <person name="Raittz R.T."/>
            <person name="Moreno L.F."/>
            <person name="De Souza E.M."/>
            <person name="Pedrosa F.O."/>
            <person name="Steffens M.B."/>
            <person name="Faoro H."/>
            <person name="Tadra-Sfeir M.Z."/>
            <person name="Najafzadeh M.J."/>
            <person name="Felipe M.S."/>
            <person name="Teixeira M."/>
            <person name="Sun J."/>
            <person name="Xi L."/>
            <person name="Gomes R."/>
            <person name="De Azevedo C.M."/>
            <person name="Salgado C.G."/>
            <person name="Da Silva M.B."/>
            <person name="Nascimento M.F."/>
            <person name="Queiroz-Telles F."/>
            <person name="Attili D.S."/>
            <person name="Gorbushina A."/>
        </authorList>
    </citation>
    <scope>NUCLEOTIDE SEQUENCE [LARGE SCALE GENOMIC DNA]</scope>
    <source>
        <strain evidence="2 3">CBS 125763</strain>
    </source>
</reference>
<comment type="caution">
    <text evidence="2">The sequence shown here is derived from an EMBL/GenBank/DDBJ whole genome shotgun (WGS) entry which is preliminary data.</text>
</comment>
<dbReference type="RefSeq" id="XP_018691269.1">
    <property type="nucleotide sequence ID" value="XM_018840148.1"/>
</dbReference>
<gene>
    <name evidence="2" type="ORF">AYL99_08640</name>
</gene>
<dbReference type="Proteomes" id="UP000078343">
    <property type="component" value="Unassembled WGS sequence"/>
</dbReference>
<feature type="compositionally biased region" description="Polar residues" evidence="1">
    <location>
        <begin position="18"/>
        <end position="28"/>
    </location>
</feature>
<evidence type="ECO:0000313" key="3">
    <source>
        <dbReference type="Proteomes" id="UP000078343"/>
    </source>
</evidence>
<dbReference type="STRING" id="1367422.A0A178ZE15"/>